<keyword evidence="8" id="KW-0479">Metal-binding</keyword>
<feature type="transmembrane region" description="Helical" evidence="12">
    <location>
        <begin position="314"/>
        <end position="331"/>
    </location>
</feature>
<keyword evidence="5 12" id="KW-1133">Transmembrane helix</keyword>
<feature type="transmembrane region" description="Helical" evidence="12">
    <location>
        <begin position="68"/>
        <end position="89"/>
    </location>
</feature>
<dbReference type="KEGG" id="lak:106175821"/>
<feature type="binding site" evidence="8">
    <location>
        <position position="51"/>
    </location>
    <ligand>
        <name>Na(+)</name>
        <dbReference type="ChEBI" id="CHEBI:29101"/>
        <label>1</label>
    </ligand>
</feature>
<evidence type="ECO:0000256" key="6">
    <source>
        <dbReference type="ARBA" id="ARBA00023136"/>
    </source>
</evidence>
<evidence type="ECO:0000256" key="2">
    <source>
        <dbReference type="ARBA" id="ARBA00006459"/>
    </source>
</evidence>
<keyword evidence="10" id="KW-0769">Symport</keyword>
<dbReference type="OrthoDB" id="6581954at2759"/>
<evidence type="ECO:0000313" key="14">
    <source>
        <dbReference type="RefSeq" id="XP_013413428.1"/>
    </source>
</evidence>
<evidence type="ECO:0000256" key="4">
    <source>
        <dbReference type="ARBA" id="ARBA00022692"/>
    </source>
</evidence>
<evidence type="ECO:0000256" key="1">
    <source>
        <dbReference type="ARBA" id="ARBA00004141"/>
    </source>
</evidence>
<feature type="binding site" evidence="8">
    <location>
        <position position="317"/>
    </location>
    <ligand>
        <name>Na(+)</name>
        <dbReference type="ChEBI" id="CHEBI:29101"/>
        <label>1</label>
    </ligand>
</feature>
<dbReference type="Proteomes" id="UP000085678">
    <property type="component" value="Unplaced"/>
</dbReference>
<feature type="binding site" evidence="8">
    <location>
        <position position="44"/>
    </location>
    <ligand>
        <name>Na(+)</name>
        <dbReference type="ChEBI" id="CHEBI:29101"/>
        <label>2</label>
    </ligand>
</feature>
<dbReference type="SUPFAM" id="SSF161070">
    <property type="entry name" value="SNF-like"/>
    <property type="match status" value="1"/>
</dbReference>
<dbReference type="RefSeq" id="XP_013413428.1">
    <property type="nucleotide sequence ID" value="XM_013557974.1"/>
</dbReference>
<dbReference type="PRINTS" id="PR00176">
    <property type="entry name" value="NANEUSMPORT"/>
</dbReference>
<dbReference type="InterPro" id="IPR037272">
    <property type="entry name" value="SNS_sf"/>
</dbReference>
<keyword evidence="8" id="KW-0915">Sodium</keyword>
<proteinExistence type="inferred from homology"/>
<organism evidence="13 14">
    <name type="scientific">Lingula anatina</name>
    <name type="common">Brachiopod</name>
    <name type="synonym">Lingula unguis</name>
    <dbReference type="NCBI Taxonomy" id="7574"/>
    <lineage>
        <taxon>Eukaryota</taxon>
        <taxon>Metazoa</taxon>
        <taxon>Spiralia</taxon>
        <taxon>Lophotrochozoa</taxon>
        <taxon>Brachiopoda</taxon>
        <taxon>Linguliformea</taxon>
        <taxon>Lingulata</taxon>
        <taxon>Lingulida</taxon>
        <taxon>Linguloidea</taxon>
        <taxon>Lingulidae</taxon>
        <taxon>Lingula</taxon>
    </lineage>
</organism>
<dbReference type="GO" id="GO:0089718">
    <property type="term" value="P:amino acid import across plasma membrane"/>
    <property type="evidence" value="ECO:0007669"/>
    <property type="project" value="TreeGrafter"/>
</dbReference>
<dbReference type="InterPro" id="IPR000175">
    <property type="entry name" value="Na/ntran_symport"/>
</dbReference>
<dbReference type="GO" id="GO:0005283">
    <property type="term" value="F:amino acid:sodium symporter activity"/>
    <property type="evidence" value="ECO:0007669"/>
    <property type="project" value="TreeGrafter"/>
</dbReference>
<feature type="binding site" evidence="8">
    <location>
        <position position="47"/>
    </location>
    <ligand>
        <name>Na(+)</name>
        <dbReference type="ChEBI" id="CHEBI:29101"/>
        <label>1</label>
    </ligand>
</feature>
<dbReference type="AlphaFoldDB" id="A0A1S3JSU9"/>
<evidence type="ECO:0000256" key="5">
    <source>
        <dbReference type="ARBA" id="ARBA00022989"/>
    </source>
</evidence>
<evidence type="ECO:0000256" key="8">
    <source>
        <dbReference type="PIRSR" id="PIRSR600175-1"/>
    </source>
</evidence>
<feature type="binding site" evidence="8">
    <location>
        <position position="46"/>
    </location>
    <ligand>
        <name>Na(+)</name>
        <dbReference type="ChEBI" id="CHEBI:29101"/>
        <label>1</label>
    </ligand>
</feature>
<name>A0A1S3JSU9_LINAN</name>
<feature type="compositionally biased region" description="Basic and acidic residues" evidence="11">
    <location>
        <begin position="16"/>
        <end position="25"/>
    </location>
</feature>
<dbReference type="InParanoid" id="A0A1S3JSU9"/>
<feature type="disulfide bond" evidence="9">
    <location>
        <begin position="149"/>
        <end position="158"/>
    </location>
</feature>
<feature type="transmembrane region" description="Helical" evidence="12">
    <location>
        <begin position="110"/>
        <end position="137"/>
    </location>
</feature>
<evidence type="ECO:0000256" key="7">
    <source>
        <dbReference type="ARBA" id="ARBA00023180"/>
    </source>
</evidence>
<comment type="similarity">
    <text evidence="2 10">Belongs to the sodium:neurotransmitter symporter (SNF) (TC 2.A.22) family.</text>
</comment>
<keyword evidence="7" id="KW-0325">Glycoprotein</keyword>
<evidence type="ECO:0000256" key="3">
    <source>
        <dbReference type="ARBA" id="ARBA00022448"/>
    </source>
</evidence>
<feature type="binding site" evidence="8">
    <location>
        <position position="418"/>
    </location>
    <ligand>
        <name>Na(+)</name>
        <dbReference type="ChEBI" id="CHEBI:29101"/>
        <label>1</label>
    </ligand>
</feature>
<dbReference type="PANTHER" id="PTHR11616">
    <property type="entry name" value="SODIUM/CHLORIDE DEPENDENT TRANSPORTER"/>
    <property type="match status" value="1"/>
</dbReference>
<keyword evidence="13" id="KW-1185">Reference proteome</keyword>
<sequence>MEDKDSDFADEVAVPLEKKSEKPKNDVARGNWNNKAEFLLSCIGLAVGFGNVWRFPYLCYRNGGGVFLIPYVFFMTICVIPLLLMEFSYAQFSGLSPITVWRLSPLFKGIGYGMVIISGIVGCYYNVIVAWAIFYFISSFRAEVPWASCQNSWNDEFCVASNGEKTGNFSNTTKGFEMAFNYSSSGEALLNDTVNVTLWQVNTTVRYETSSEQFWQNNVLQITSGIEEIGVLRWELLLCSIGAWLLTFICMVKGIKTSGKAVYVTATVPYVILAVLLVRGLTLPGSLGGVIFYLIPEWEKLLNFKVWGEAAAQIFYSTGVGWGGLLTYASYNPFHHNCLRDSILISVVDTITCLFAGLVVFTVIGFMAYETGEDISKVVRQGPGLAFVVYPEAAAKLPLSPLWSVLFFGMLIMIGLGSQFGQVETLVSSLTDEFPRILRPKKTILTGMVCLIQFLVSLMLITQGGVYILQVMDWYCATLSLLVISVSECVVIAWVYGLNRFCKDITLMVGRPPPLFFKVCWLVVTPLSILFVLIFSLIMHSPVSYGDYVYPEWTYGIGWVIALCSILPIPLLMVIQVARTKGSPLQRIRGLIRPSPEWGPSSEEKREMYRVAYQTHSETKF</sequence>
<dbReference type="Pfam" id="PF00209">
    <property type="entry name" value="SNF"/>
    <property type="match status" value="1"/>
</dbReference>
<dbReference type="PROSITE" id="PS50267">
    <property type="entry name" value="NA_NEUROTRAN_SYMP_3"/>
    <property type="match status" value="1"/>
</dbReference>
<evidence type="ECO:0000256" key="12">
    <source>
        <dbReference type="SAM" id="Phobius"/>
    </source>
</evidence>
<comment type="subcellular location">
    <subcellularLocation>
        <location evidence="1">Membrane</location>
        <topology evidence="1">Multi-pass membrane protein</topology>
    </subcellularLocation>
</comment>
<evidence type="ECO:0000256" key="11">
    <source>
        <dbReference type="SAM" id="MobiDB-lite"/>
    </source>
</evidence>
<feature type="transmembrane region" description="Helical" evidence="12">
    <location>
        <begin position="402"/>
        <end position="423"/>
    </location>
</feature>
<reference evidence="14" key="1">
    <citation type="submission" date="2025-08" db="UniProtKB">
        <authorList>
            <consortium name="RefSeq"/>
        </authorList>
    </citation>
    <scope>IDENTIFICATION</scope>
    <source>
        <tissue evidence="14">Gonads</tissue>
    </source>
</reference>
<feature type="transmembrane region" description="Helical" evidence="12">
    <location>
        <begin position="474"/>
        <end position="498"/>
    </location>
</feature>
<dbReference type="GO" id="GO:0005886">
    <property type="term" value="C:plasma membrane"/>
    <property type="evidence" value="ECO:0007669"/>
    <property type="project" value="TreeGrafter"/>
</dbReference>
<keyword evidence="3 10" id="KW-0813">Transport</keyword>
<accession>A0A1S3JSU9</accession>
<feature type="transmembrane region" description="Helical" evidence="12">
    <location>
        <begin position="559"/>
        <end position="578"/>
    </location>
</feature>
<dbReference type="PANTHER" id="PTHR11616:SF321">
    <property type="entry name" value="SODIUM-DEPENDENT NUTRIENT AMINO ACID TRANSPORTER 1-RELATED"/>
    <property type="match status" value="1"/>
</dbReference>
<dbReference type="PROSITE" id="PS00610">
    <property type="entry name" value="NA_NEUROTRAN_SYMP_1"/>
    <property type="match status" value="1"/>
</dbReference>
<feature type="transmembrane region" description="Helical" evidence="12">
    <location>
        <begin position="38"/>
        <end position="56"/>
    </location>
</feature>
<keyword evidence="4 10" id="KW-0812">Transmembrane</keyword>
<evidence type="ECO:0000313" key="13">
    <source>
        <dbReference type="Proteomes" id="UP000085678"/>
    </source>
</evidence>
<dbReference type="GO" id="GO:0046872">
    <property type="term" value="F:metal ion binding"/>
    <property type="evidence" value="ECO:0007669"/>
    <property type="project" value="UniProtKB-KW"/>
</dbReference>
<feature type="transmembrane region" description="Helical" evidence="12">
    <location>
        <begin position="267"/>
        <end position="294"/>
    </location>
</feature>
<dbReference type="GeneID" id="106175821"/>
<feature type="transmembrane region" description="Helical" evidence="12">
    <location>
        <begin position="343"/>
        <end position="369"/>
    </location>
</feature>
<feature type="transmembrane region" description="Helical" evidence="12">
    <location>
        <begin position="444"/>
        <end position="468"/>
    </location>
</feature>
<feature type="transmembrane region" description="Helical" evidence="12">
    <location>
        <begin position="519"/>
        <end position="539"/>
    </location>
</feature>
<protein>
    <recommendedName>
        <fullName evidence="10">Transporter</fullName>
    </recommendedName>
</protein>
<keyword evidence="6 12" id="KW-0472">Membrane</keyword>
<gene>
    <name evidence="14" type="primary">LOC106175821</name>
</gene>
<evidence type="ECO:0000256" key="9">
    <source>
        <dbReference type="PIRSR" id="PIRSR600175-2"/>
    </source>
</evidence>
<keyword evidence="9" id="KW-1015">Disulfide bond</keyword>
<evidence type="ECO:0000256" key="10">
    <source>
        <dbReference type="RuleBase" id="RU003732"/>
    </source>
</evidence>
<feature type="region of interest" description="Disordered" evidence="11">
    <location>
        <begin position="1"/>
        <end position="25"/>
    </location>
</feature>